<feature type="region of interest" description="Disordered" evidence="1">
    <location>
        <begin position="1"/>
        <end position="24"/>
    </location>
</feature>
<reference evidence="2" key="2">
    <citation type="submission" date="2012-03" db="EMBL/GenBank/DDBJ databases">
        <authorList>
            <person name="Ayana D.T."/>
            <person name="Kaufmann H."/>
            <person name="Biber A."/>
            <person name="Debener T."/>
        </authorList>
    </citation>
    <scope>NUCLEOTIDE SEQUENCE</scope>
    <source>
        <tissue evidence="2">Leaf</tissue>
    </source>
</reference>
<name>J7G0T5_ROSRU</name>
<sequence length="184" mass="21455">MDSHTIAATQGLGTTLSPSSDLRSRRCHERRGIGGLLPAFRLRLAPGSRRRHERRVLGGRKDLFRRHLASPSRRRHGNQRTAMETRPEFQLRDRVERERGRETKRVNRKIIVETDRTNNPTTESGGRFPHANQAYKERTKKEKGVKGAEWEIEWRKKQKGNQISNGGEELNERQRSRPTNYARK</sequence>
<organism evidence="2">
    <name type="scientific">Rosa rugosa</name>
    <name type="common">Rugosa rose</name>
    <dbReference type="NCBI Taxonomy" id="74645"/>
    <lineage>
        <taxon>Eukaryota</taxon>
        <taxon>Viridiplantae</taxon>
        <taxon>Streptophyta</taxon>
        <taxon>Embryophyta</taxon>
        <taxon>Tracheophyta</taxon>
        <taxon>Spermatophyta</taxon>
        <taxon>Magnoliopsida</taxon>
        <taxon>eudicotyledons</taxon>
        <taxon>Gunneridae</taxon>
        <taxon>Pentapetalae</taxon>
        <taxon>rosids</taxon>
        <taxon>fabids</taxon>
        <taxon>Rosales</taxon>
        <taxon>Rosaceae</taxon>
        <taxon>Rosoideae</taxon>
        <taxon>Rosoideae incertae sedis</taxon>
        <taxon>Rosa</taxon>
    </lineage>
</organism>
<dbReference type="EMBL" id="JQ791545">
    <property type="protein sequence ID" value="AFP55592.1"/>
    <property type="molecule type" value="Genomic_DNA"/>
</dbReference>
<feature type="region of interest" description="Disordered" evidence="1">
    <location>
        <begin position="156"/>
        <end position="184"/>
    </location>
</feature>
<dbReference type="AlphaFoldDB" id="J7G0T5"/>
<feature type="region of interest" description="Disordered" evidence="1">
    <location>
        <begin position="62"/>
        <end position="90"/>
    </location>
</feature>
<evidence type="ECO:0000256" key="1">
    <source>
        <dbReference type="SAM" id="MobiDB-lite"/>
    </source>
</evidence>
<protein>
    <submittedName>
        <fullName evidence="2">Uncharacterized protein</fullName>
    </submittedName>
</protein>
<accession>J7G0T5</accession>
<feature type="compositionally biased region" description="Polar residues" evidence="1">
    <location>
        <begin position="1"/>
        <end position="21"/>
    </location>
</feature>
<evidence type="ECO:0000313" key="2">
    <source>
        <dbReference type="EMBL" id="AFP55592.1"/>
    </source>
</evidence>
<reference evidence="2" key="1">
    <citation type="journal article" date="2012" name="BMC Genomics">
        <title>Evolution of the Rdr1 TNL-cluster in roses and other Rosaceous species.</title>
        <authorList>
            <person name="Terefe-Ayana D."/>
            <person name="Kaufmann H."/>
            <person name="Linde M."/>
            <person name="Debener T."/>
        </authorList>
    </citation>
    <scope>NUCLEOTIDE SEQUENCE</scope>
    <source>
        <tissue evidence="2">Leaf</tissue>
    </source>
</reference>
<feature type="compositionally biased region" description="Basic residues" evidence="1">
    <location>
        <begin position="63"/>
        <end position="78"/>
    </location>
</feature>
<proteinExistence type="predicted"/>